<dbReference type="AlphaFoldDB" id="A0A921JW19"/>
<dbReference type="EMBL" id="DYXN01000060">
    <property type="protein sequence ID" value="HJE86710.1"/>
    <property type="molecule type" value="Genomic_DNA"/>
</dbReference>
<dbReference type="PRINTS" id="PR00990">
    <property type="entry name" value="RIBOKINASE"/>
</dbReference>
<keyword evidence="2 4" id="KW-0808">Transferase</keyword>
<dbReference type="Pfam" id="PF00294">
    <property type="entry name" value="PfkB"/>
    <property type="match status" value="1"/>
</dbReference>
<dbReference type="InterPro" id="IPR002139">
    <property type="entry name" value="Ribo/fructo_kinase"/>
</dbReference>
<gene>
    <name evidence="6" type="ORF">K8U88_03890</name>
</gene>
<evidence type="ECO:0000313" key="6">
    <source>
        <dbReference type="EMBL" id="HJE86710.1"/>
    </source>
</evidence>
<evidence type="ECO:0000313" key="7">
    <source>
        <dbReference type="Proteomes" id="UP000721920"/>
    </source>
</evidence>
<dbReference type="GO" id="GO:0006796">
    <property type="term" value="P:phosphate-containing compound metabolic process"/>
    <property type="evidence" value="ECO:0007669"/>
    <property type="project" value="UniProtKB-ARBA"/>
</dbReference>
<dbReference type="GO" id="GO:0016301">
    <property type="term" value="F:kinase activity"/>
    <property type="evidence" value="ECO:0007669"/>
    <property type="project" value="UniProtKB-KW"/>
</dbReference>
<dbReference type="PANTHER" id="PTHR10584:SF166">
    <property type="entry name" value="RIBOKINASE"/>
    <property type="match status" value="1"/>
</dbReference>
<reference evidence="6" key="1">
    <citation type="journal article" date="2021" name="PeerJ">
        <title>Extensive microbial diversity within the chicken gut microbiome revealed by metagenomics and culture.</title>
        <authorList>
            <person name="Gilroy R."/>
            <person name="Ravi A."/>
            <person name="Getino M."/>
            <person name="Pursley I."/>
            <person name="Horton D.L."/>
            <person name="Alikhan N.F."/>
            <person name="Baker D."/>
            <person name="Gharbi K."/>
            <person name="Hall N."/>
            <person name="Watson M."/>
            <person name="Adriaenssens E.M."/>
            <person name="Foster-Nyarko E."/>
            <person name="Jarju S."/>
            <person name="Secka A."/>
            <person name="Antonio M."/>
            <person name="Oren A."/>
            <person name="Chaudhuri R.R."/>
            <person name="La Ragione R."/>
            <person name="Hildebrand F."/>
            <person name="Pallen M.J."/>
        </authorList>
    </citation>
    <scope>NUCLEOTIDE SEQUENCE</scope>
    <source>
        <strain evidence="6">CHK173-2145</strain>
    </source>
</reference>
<evidence type="ECO:0000256" key="1">
    <source>
        <dbReference type="ARBA" id="ARBA00010688"/>
    </source>
</evidence>
<dbReference type="SUPFAM" id="SSF53613">
    <property type="entry name" value="Ribokinase-like"/>
    <property type="match status" value="1"/>
</dbReference>
<dbReference type="Proteomes" id="UP000721920">
    <property type="component" value="Unassembled WGS sequence"/>
</dbReference>
<dbReference type="GO" id="GO:0005829">
    <property type="term" value="C:cytosol"/>
    <property type="evidence" value="ECO:0007669"/>
    <property type="project" value="TreeGrafter"/>
</dbReference>
<protein>
    <submittedName>
        <fullName evidence="6">PfkB family carbohydrate kinase</fullName>
    </submittedName>
</protein>
<name>A0A921JW19_9LACO</name>
<evidence type="ECO:0000256" key="4">
    <source>
        <dbReference type="RuleBase" id="RU003704"/>
    </source>
</evidence>
<organism evidence="6 7">
    <name type="scientific">Levilactobacillus hammesii</name>
    <dbReference type="NCBI Taxonomy" id="267633"/>
    <lineage>
        <taxon>Bacteria</taxon>
        <taxon>Bacillati</taxon>
        <taxon>Bacillota</taxon>
        <taxon>Bacilli</taxon>
        <taxon>Lactobacillales</taxon>
        <taxon>Lactobacillaceae</taxon>
        <taxon>Levilactobacillus</taxon>
    </lineage>
</organism>
<dbReference type="PANTHER" id="PTHR10584">
    <property type="entry name" value="SUGAR KINASE"/>
    <property type="match status" value="1"/>
</dbReference>
<dbReference type="InterPro" id="IPR029056">
    <property type="entry name" value="Ribokinase-like"/>
</dbReference>
<evidence type="ECO:0000259" key="5">
    <source>
        <dbReference type="Pfam" id="PF00294"/>
    </source>
</evidence>
<feature type="domain" description="Carbohydrate kinase PfkB" evidence="5">
    <location>
        <begin position="2"/>
        <end position="286"/>
    </location>
</feature>
<evidence type="ECO:0000256" key="2">
    <source>
        <dbReference type="ARBA" id="ARBA00022679"/>
    </source>
</evidence>
<comment type="similarity">
    <text evidence="1 4">Belongs to the carbohydrate kinase PfkB family.</text>
</comment>
<proteinExistence type="inferred from homology"/>
<sequence>MGRVLVIGAAYVDVVINVQRLPQSGEDVAGEWRSTQVGGSAFNVQRALTYAGVTADLLAPIGRGEHATIVRSTFDRLKIPIRLEDSRADNGWDISFVEATGERAFLSISGVERYWQAAWFSRLDLAAYDYVYLSGYELEDPQAAAVILTALQRHPQLRVLFDTSPRVSQLAPAVIEQLIRPGVIIHGNAVEIQQLGAPTETYQAIAQRLNAQTEAPVVVTLDAQGCYYVDHGVGTMVPGEATQVVNTIGAGDTHCGGLLAELATGHAVATAVQRANQLAARVVAQRAGALERQS</sequence>
<keyword evidence="3 4" id="KW-0418">Kinase</keyword>
<accession>A0A921JW19</accession>
<dbReference type="InterPro" id="IPR011611">
    <property type="entry name" value="PfkB_dom"/>
</dbReference>
<reference evidence="6" key="2">
    <citation type="submission" date="2021-09" db="EMBL/GenBank/DDBJ databases">
        <authorList>
            <person name="Gilroy R."/>
        </authorList>
    </citation>
    <scope>NUCLEOTIDE SEQUENCE</scope>
    <source>
        <strain evidence="6">CHK173-2145</strain>
    </source>
</reference>
<dbReference type="PROSITE" id="PS00584">
    <property type="entry name" value="PFKB_KINASES_2"/>
    <property type="match status" value="1"/>
</dbReference>
<dbReference type="InterPro" id="IPR002173">
    <property type="entry name" value="Carboh/pur_kinase_PfkB_CS"/>
</dbReference>
<evidence type="ECO:0000256" key="3">
    <source>
        <dbReference type="ARBA" id="ARBA00022777"/>
    </source>
</evidence>
<dbReference type="Gene3D" id="3.40.1190.20">
    <property type="match status" value="1"/>
</dbReference>
<comment type="caution">
    <text evidence="6">The sequence shown here is derived from an EMBL/GenBank/DDBJ whole genome shotgun (WGS) entry which is preliminary data.</text>
</comment>